<keyword evidence="8 11" id="KW-0804">Transcription</keyword>
<dbReference type="Gene3D" id="1.10.565.10">
    <property type="entry name" value="Retinoid X Receptor"/>
    <property type="match status" value="1"/>
</dbReference>
<evidence type="ECO:0000256" key="2">
    <source>
        <dbReference type="ARBA" id="ARBA00005993"/>
    </source>
</evidence>
<keyword evidence="9 11" id="KW-0675">Receptor</keyword>
<dbReference type="Pfam" id="PF00104">
    <property type="entry name" value="Hormone_recep"/>
    <property type="match status" value="1"/>
</dbReference>
<evidence type="ECO:0000256" key="12">
    <source>
        <dbReference type="SAM" id="MobiDB-lite"/>
    </source>
</evidence>
<dbReference type="SMART" id="SM00399">
    <property type="entry name" value="ZnF_C4"/>
    <property type="match status" value="1"/>
</dbReference>
<evidence type="ECO:0000259" key="14">
    <source>
        <dbReference type="PROSITE" id="PS51843"/>
    </source>
</evidence>
<keyword evidence="16" id="KW-1185">Reference proteome</keyword>
<dbReference type="GO" id="GO:0008270">
    <property type="term" value="F:zinc ion binding"/>
    <property type="evidence" value="ECO:0007669"/>
    <property type="project" value="UniProtKB-KW"/>
</dbReference>
<dbReference type="OrthoDB" id="5793246at2759"/>
<dbReference type="GO" id="GO:0005634">
    <property type="term" value="C:nucleus"/>
    <property type="evidence" value="ECO:0007669"/>
    <property type="project" value="UniProtKB-SubCell"/>
</dbReference>
<dbReference type="PROSITE" id="PS51030">
    <property type="entry name" value="NUCLEAR_REC_DBD_2"/>
    <property type="match status" value="1"/>
</dbReference>
<evidence type="ECO:0000256" key="10">
    <source>
        <dbReference type="ARBA" id="ARBA00023242"/>
    </source>
</evidence>
<keyword evidence="10 11" id="KW-0539">Nucleus</keyword>
<dbReference type="PANTHER" id="PTHR46397:SF3">
    <property type="entry name" value="NR LBD DOMAIN-CONTAINING PROTEIN-RELATED"/>
    <property type="match status" value="1"/>
</dbReference>
<protein>
    <submittedName>
        <fullName evidence="15">Uncharacterized protein</fullName>
    </submittedName>
</protein>
<dbReference type="PRINTS" id="PR00398">
    <property type="entry name" value="STRDHORMONER"/>
</dbReference>
<evidence type="ECO:0000256" key="6">
    <source>
        <dbReference type="ARBA" id="ARBA00023015"/>
    </source>
</evidence>
<reference evidence="15" key="1">
    <citation type="submission" date="2022-11" db="EMBL/GenBank/DDBJ databases">
        <authorList>
            <person name="Kikuchi T."/>
        </authorList>
    </citation>
    <scope>NUCLEOTIDE SEQUENCE</scope>
    <source>
        <strain evidence="15">PS1010</strain>
    </source>
</reference>
<evidence type="ECO:0000259" key="13">
    <source>
        <dbReference type="PROSITE" id="PS51030"/>
    </source>
</evidence>
<keyword evidence="3 11" id="KW-0479">Metal-binding</keyword>
<dbReference type="InterPro" id="IPR001628">
    <property type="entry name" value="Znf_hrmn_rcpt"/>
</dbReference>
<sequence>MELYDYFYHPDEFRDIERSREDKNRVEKEEDLRDSRMEEDKPTTSKNSSLCCHVCDSPTANTLHFGGRSCKACAAFFRRTVSMSMTYECIGSRDEYKTCKIHHELRMLCRHCRFGKCLTAGMKPESVQAKKEEIRVAKRRSRGLVRNNPSAKYDECVHSYLKRKLNKDSPKSEPEINIKVESTFTREPSPQQTTITTIIDYSQPANIFIPNMVPVVTSVPPIDPLQASTSSYNPSVQYIQSPYVDRKLLDDSKVFELLDSYVRSETSLNDRRRIMYTNTKIGDIFDVYCDCPYQRCDLKPFNFRTFCGFVKHDFIMILDFVSQFPEFSRLSKSDKYAFYRMACAVDSMISSAYYTYRTGIDEDFLVLFNGDFIKMNPKPISGDEPNAEQQFENDEEHTKYKTIMPLKLQQYFEMAVPFSKLEVSFEEFVLLKALTIWQVSNYKLMDDGRSICARQKDEIVRALHRIVEERGDEDPAIRVGQLLLSMSYIMEQVHAMTSSYIMITFFDVVSCDSVMHDLLFR</sequence>
<dbReference type="PRINTS" id="PR00047">
    <property type="entry name" value="STROIDFINGER"/>
</dbReference>
<dbReference type="GO" id="GO:0003700">
    <property type="term" value="F:DNA-binding transcription factor activity"/>
    <property type="evidence" value="ECO:0007669"/>
    <property type="project" value="InterPro"/>
</dbReference>
<keyword evidence="5 11" id="KW-0862">Zinc</keyword>
<dbReference type="SMART" id="SM00430">
    <property type="entry name" value="HOLI"/>
    <property type="match status" value="1"/>
</dbReference>
<dbReference type="AlphaFoldDB" id="A0A9P1MUY1"/>
<feature type="domain" description="Nuclear receptor" evidence="13">
    <location>
        <begin position="49"/>
        <end position="129"/>
    </location>
</feature>
<comment type="subcellular location">
    <subcellularLocation>
        <location evidence="1 11">Nucleus</location>
    </subcellularLocation>
</comment>
<evidence type="ECO:0000256" key="7">
    <source>
        <dbReference type="ARBA" id="ARBA00023125"/>
    </source>
</evidence>
<evidence type="ECO:0000256" key="5">
    <source>
        <dbReference type="ARBA" id="ARBA00022833"/>
    </source>
</evidence>
<evidence type="ECO:0000256" key="11">
    <source>
        <dbReference type="RuleBase" id="RU004334"/>
    </source>
</evidence>
<proteinExistence type="inferred from homology"/>
<dbReference type="InterPro" id="IPR049636">
    <property type="entry name" value="HNF4-like_DBD"/>
</dbReference>
<dbReference type="PANTHER" id="PTHR46397">
    <property type="entry name" value="NUCLEAR HORMONE RECEPTOR FAMILY-RELATED"/>
    <property type="match status" value="1"/>
</dbReference>
<dbReference type="CDD" id="cd06960">
    <property type="entry name" value="NR_DBD_HNF4A"/>
    <property type="match status" value="1"/>
</dbReference>
<dbReference type="GO" id="GO:0000978">
    <property type="term" value="F:RNA polymerase II cis-regulatory region sequence-specific DNA binding"/>
    <property type="evidence" value="ECO:0007669"/>
    <property type="project" value="InterPro"/>
</dbReference>
<dbReference type="SUPFAM" id="SSF48508">
    <property type="entry name" value="Nuclear receptor ligand-binding domain"/>
    <property type="match status" value="1"/>
</dbReference>
<accession>A0A9P1MUY1</accession>
<comment type="similarity">
    <text evidence="2 11">Belongs to the nuclear hormone receptor family.</text>
</comment>
<name>A0A9P1MUY1_9PELO</name>
<feature type="domain" description="NR LBD" evidence="14">
    <location>
        <begin position="249"/>
        <end position="521"/>
    </location>
</feature>
<evidence type="ECO:0000256" key="4">
    <source>
        <dbReference type="ARBA" id="ARBA00022771"/>
    </source>
</evidence>
<dbReference type="InterPro" id="IPR000536">
    <property type="entry name" value="Nucl_hrmn_rcpt_lig-bd"/>
</dbReference>
<dbReference type="Proteomes" id="UP001152747">
    <property type="component" value="Unassembled WGS sequence"/>
</dbReference>
<gene>
    <name evidence="15" type="ORF">CAMP_LOCUS3751</name>
</gene>
<evidence type="ECO:0000313" key="16">
    <source>
        <dbReference type="Proteomes" id="UP001152747"/>
    </source>
</evidence>
<feature type="region of interest" description="Disordered" evidence="12">
    <location>
        <begin position="18"/>
        <end position="48"/>
    </location>
</feature>
<dbReference type="InterPro" id="IPR035500">
    <property type="entry name" value="NHR-like_dom_sf"/>
</dbReference>
<feature type="compositionally biased region" description="Basic and acidic residues" evidence="12">
    <location>
        <begin position="18"/>
        <end position="43"/>
    </location>
</feature>
<evidence type="ECO:0000256" key="8">
    <source>
        <dbReference type="ARBA" id="ARBA00023163"/>
    </source>
</evidence>
<comment type="caution">
    <text evidence="15">The sequence shown here is derived from an EMBL/GenBank/DDBJ whole genome shotgun (WGS) entry which is preliminary data.</text>
</comment>
<evidence type="ECO:0000256" key="9">
    <source>
        <dbReference type="ARBA" id="ARBA00023170"/>
    </source>
</evidence>
<dbReference type="Pfam" id="PF00105">
    <property type="entry name" value="zf-C4"/>
    <property type="match status" value="1"/>
</dbReference>
<keyword evidence="4 11" id="KW-0863">Zinc-finger</keyword>
<organism evidence="15 16">
    <name type="scientific">Caenorhabditis angaria</name>
    <dbReference type="NCBI Taxonomy" id="860376"/>
    <lineage>
        <taxon>Eukaryota</taxon>
        <taxon>Metazoa</taxon>
        <taxon>Ecdysozoa</taxon>
        <taxon>Nematoda</taxon>
        <taxon>Chromadorea</taxon>
        <taxon>Rhabditida</taxon>
        <taxon>Rhabditina</taxon>
        <taxon>Rhabditomorpha</taxon>
        <taxon>Rhabditoidea</taxon>
        <taxon>Rhabditidae</taxon>
        <taxon>Peloderinae</taxon>
        <taxon>Caenorhabditis</taxon>
    </lineage>
</organism>
<dbReference type="EMBL" id="CANHGI010000002">
    <property type="protein sequence ID" value="CAI5441114.1"/>
    <property type="molecule type" value="Genomic_DNA"/>
</dbReference>
<keyword evidence="6 11" id="KW-0805">Transcription regulation</keyword>
<evidence type="ECO:0000256" key="1">
    <source>
        <dbReference type="ARBA" id="ARBA00004123"/>
    </source>
</evidence>
<dbReference type="PROSITE" id="PS51843">
    <property type="entry name" value="NR_LBD"/>
    <property type="match status" value="1"/>
</dbReference>
<dbReference type="Gene3D" id="3.30.50.10">
    <property type="entry name" value="Erythroid Transcription Factor GATA-1, subunit A"/>
    <property type="match status" value="1"/>
</dbReference>
<dbReference type="SUPFAM" id="SSF57716">
    <property type="entry name" value="Glucocorticoid receptor-like (DNA-binding domain)"/>
    <property type="match status" value="1"/>
</dbReference>
<dbReference type="PROSITE" id="PS00031">
    <property type="entry name" value="NUCLEAR_REC_DBD_1"/>
    <property type="match status" value="1"/>
</dbReference>
<evidence type="ECO:0000313" key="15">
    <source>
        <dbReference type="EMBL" id="CAI5441114.1"/>
    </source>
</evidence>
<evidence type="ECO:0000256" key="3">
    <source>
        <dbReference type="ARBA" id="ARBA00022723"/>
    </source>
</evidence>
<dbReference type="InterPro" id="IPR001723">
    <property type="entry name" value="Nuclear_hrmn_rcpt"/>
</dbReference>
<keyword evidence="7 11" id="KW-0238">DNA-binding</keyword>
<dbReference type="InterPro" id="IPR013088">
    <property type="entry name" value="Znf_NHR/GATA"/>
</dbReference>